<evidence type="ECO:0000313" key="3">
    <source>
        <dbReference type="EMBL" id="MFA9461907.1"/>
    </source>
</evidence>
<evidence type="ECO:0000256" key="1">
    <source>
        <dbReference type="SAM" id="Coils"/>
    </source>
</evidence>
<proteinExistence type="predicted"/>
<dbReference type="Pfam" id="PF05833">
    <property type="entry name" value="NFACT_N"/>
    <property type="match status" value="1"/>
</dbReference>
<dbReference type="PANTHER" id="PTHR15239">
    <property type="entry name" value="NUCLEAR EXPORT MEDIATOR FACTOR NEMF"/>
    <property type="match status" value="1"/>
</dbReference>
<reference evidence="3 4" key="1">
    <citation type="submission" date="2024-08" db="EMBL/GenBank/DDBJ databases">
        <title>Whole-genome sequencing of halo(alkali)philic microorganisms from hypersaline lakes.</title>
        <authorList>
            <person name="Sorokin D.Y."/>
            <person name="Merkel A.Y."/>
            <person name="Messina E."/>
            <person name="Yakimov M."/>
        </authorList>
    </citation>
    <scope>NUCLEOTIDE SEQUENCE [LARGE SCALE GENOMIC DNA]</scope>
    <source>
        <strain evidence="3 4">Cl-TMA</strain>
    </source>
</reference>
<dbReference type="Proteomes" id="UP001575181">
    <property type="component" value="Unassembled WGS sequence"/>
</dbReference>
<name>A0ABV4TX59_9GAMM</name>
<keyword evidence="1" id="KW-0175">Coiled coil</keyword>
<comment type="caution">
    <text evidence="3">The sequence shown here is derived from an EMBL/GenBank/DDBJ whole genome shotgun (WGS) entry which is preliminary data.</text>
</comment>
<dbReference type="Gene3D" id="2.30.310.10">
    <property type="entry name" value="ibrinogen binding protein from staphylococcus aureus domain"/>
    <property type="match status" value="1"/>
</dbReference>
<keyword evidence="4" id="KW-1185">Reference proteome</keyword>
<organism evidence="3 4">
    <name type="scientific">Thiohalorhabdus methylotrophus</name>
    <dbReference type="NCBI Taxonomy" id="3242694"/>
    <lineage>
        <taxon>Bacteria</taxon>
        <taxon>Pseudomonadati</taxon>
        <taxon>Pseudomonadota</taxon>
        <taxon>Gammaproteobacteria</taxon>
        <taxon>Thiohalorhabdales</taxon>
        <taxon>Thiohalorhabdaceae</taxon>
        <taxon>Thiohalorhabdus</taxon>
    </lineage>
</organism>
<dbReference type="EMBL" id="JBGUAW010000009">
    <property type="protein sequence ID" value="MFA9461907.1"/>
    <property type="molecule type" value="Genomic_DNA"/>
</dbReference>
<sequence>MQVPTMDVIQLHAAAASLAPRFTGRAVRAVTGPEQAPELRFGAAPVLRVSLTGQFRGLFPLSESQEEPEGGFPSYLHQRLTGFHLEAIEHPWPDRVLVLRFARKRLTGKYDRRGLVAEFLGKRCNAALLTSDDRVDRPLHRPDLTDPDARFLPGMTYQPPPAPPGAEAARWSLLEGAPPADLDLSGSGKELAQRLVPVPPRLAQALDELPAEGRTALLATAASALTEPSEQWYLHEDDGKRFLYPFPLPNWATPRLAGPLEEAWPEYIEATIRHAREERTRQRLESRLRGHRKRLEDRLEKVLADQSRHAHPEEYRRYGQALISLGGGVAREENVTATDYLSNPPDTIQVPVQPGRSYQEDAERYFNKARKAERGQELAARRRFETESDLAEVARLEEDLEDADPETLEAITDRLDRLEALPAEERHGTRKRSPEGPEPPREVQYGEHTILVGATRATNDWLTFRRARPWDIWLHVQGLPGAHVLIPRDRKDPLPGDEVLAYAARLAVTHSPKADRKAEVDWTEVKYVRRHPNGKPGQALYTNYQTIMAEALDEESEDLS</sequence>
<gene>
    <name evidence="3" type="ORF">ACERLL_13870</name>
</gene>
<dbReference type="InterPro" id="IPR051608">
    <property type="entry name" value="RQC_Subunit_NEMF"/>
</dbReference>
<evidence type="ECO:0000313" key="4">
    <source>
        <dbReference type="Proteomes" id="UP001575181"/>
    </source>
</evidence>
<feature type="coiled-coil region" evidence="1">
    <location>
        <begin position="274"/>
        <end position="301"/>
    </location>
</feature>
<evidence type="ECO:0000256" key="2">
    <source>
        <dbReference type="SAM" id="MobiDB-lite"/>
    </source>
</evidence>
<feature type="region of interest" description="Disordered" evidence="2">
    <location>
        <begin position="419"/>
        <end position="443"/>
    </location>
</feature>
<accession>A0ABV4TX59</accession>
<protein>
    <submittedName>
        <fullName evidence="3">NFACT family protein</fullName>
    </submittedName>
</protein>
<dbReference type="PANTHER" id="PTHR15239:SF6">
    <property type="entry name" value="RIBOSOME QUALITY CONTROL COMPLEX SUBUNIT NEMF"/>
    <property type="match status" value="1"/>
</dbReference>